<evidence type="ECO:0000256" key="1">
    <source>
        <dbReference type="ARBA" id="ARBA00022801"/>
    </source>
</evidence>
<sequence>MHDGKDHLPPTAAPWRRRLGAPRLGFPRWARDHPGRLVYGSNESGAWEVYAWDRSTGVRRQVTDRPGGTTLFAIDPGGDRIWWFDDTSGDERGRWMIESFDGSSRTRASRALGPAYHAGLVLARRFALIGTSDDEGTTISLLPSDGAPRPLYRHRRHAMLETLDREERFFAIRHSEDGSAMHMGLRVLDLEGRTRAELPSEPGVALRAGAWSPLAGDYRLLITRDVLGAARPAVWTPLTGAVDGLDIDLPGEVSCLGWYPDARSVLLLHGYRARTELFRYDLHSGACVRLELPRGTVTDARVRTDGALCYEWSDSRTPPGVYRGSRLLLSPEEGPGPDGVPYRDLWLGDLHAFVAEPPGPGPHPTVFLIHGGPIAHHADAFNPRVQAWVDHGFAVALVNYRGSSGYGGAWRDAIIGNPGFGELEDLGAVRDLLVKEGTADPARLLLVGHSWGGYLALLGAGLEPDRWSLAIADAPVADYEAAYADEMDALKMLDNALFGGSPEQLPELYRERSPLTYVERVKVPLLILAAANDPRCPIRQIENYLTRLEELGKPHEVLRLDFGHGAHVTGDVIRKVETQIDFAARHLGTTEPM</sequence>
<dbReference type="PANTHER" id="PTHR42776:SF27">
    <property type="entry name" value="DIPEPTIDYL PEPTIDASE FAMILY MEMBER 6"/>
    <property type="match status" value="1"/>
</dbReference>
<dbReference type="Pfam" id="PF00326">
    <property type="entry name" value="Peptidase_S9"/>
    <property type="match status" value="1"/>
</dbReference>
<accession>A0ABV5YPV6</accession>
<protein>
    <submittedName>
        <fullName evidence="3">S9 family peptidase</fullName>
    </submittedName>
</protein>
<name>A0ABV5YPV6_9ACTN</name>
<dbReference type="InterPro" id="IPR029058">
    <property type="entry name" value="AB_hydrolase_fold"/>
</dbReference>
<dbReference type="Proteomes" id="UP001589627">
    <property type="component" value="Unassembled WGS sequence"/>
</dbReference>
<dbReference type="EMBL" id="JBHLZP010000300">
    <property type="protein sequence ID" value="MFB9836673.1"/>
    <property type="molecule type" value="Genomic_DNA"/>
</dbReference>
<feature type="domain" description="Peptidase S9 prolyl oligopeptidase catalytic" evidence="2">
    <location>
        <begin position="381"/>
        <end position="589"/>
    </location>
</feature>
<dbReference type="PANTHER" id="PTHR42776">
    <property type="entry name" value="SERINE PEPTIDASE S9 FAMILY MEMBER"/>
    <property type="match status" value="1"/>
</dbReference>
<gene>
    <name evidence="3" type="ORF">ACFFNX_31310</name>
</gene>
<dbReference type="Gene3D" id="2.120.10.30">
    <property type="entry name" value="TolB, C-terminal domain"/>
    <property type="match status" value="1"/>
</dbReference>
<keyword evidence="4" id="KW-1185">Reference proteome</keyword>
<dbReference type="InterPro" id="IPR001375">
    <property type="entry name" value="Peptidase_S9_cat"/>
</dbReference>
<reference evidence="3 4" key="1">
    <citation type="submission" date="2024-09" db="EMBL/GenBank/DDBJ databases">
        <authorList>
            <person name="Sun Q."/>
            <person name="Mori K."/>
        </authorList>
    </citation>
    <scope>NUCLEOTIDE SEQUENCE [LARGE SCALE GENOMIC DNA]</scope>
    <source>
        <strain evidence="3 4">TBRC 0563</strain>
    </source>
</reference>
<evidence type="ECO:0000313" key="4">
    <source>
        <dbReference type="Proteomes" id="UP001589627"/>
    </source>
</evidence>
<organism evidence="3 4">
    <name type="scientific">Actinoallomurus acaciae</name>
    <dbReference type="NCBI Taxonomy" id="502577"/>
    <lineage>
        <taxon>Bacteria</taxon>
        <taxon>Bacillati</taxon>
        <taxon>Actinomycetota</taxon>
        <taxon>Actinomycetes</taxon>
        <taxon>Streptosporangiales</taxon>
        <taxon>Thermomonosporaceae</taxon>
        <taxon>Actinoallomurus</taxon>
    </lineage>
</organism>
<evidence type="ECO:0000313" key="3">
    <source>
        <dbReference type="EMBL" id="MFB9836673.1"/>
    </source>
</evidence>
<comment type="caution">
    <text evidence="3">The sequence shown here is derived from an EMBL/GenBank/DDBJ whole genome shotgun (WGS) entry which is preliminary data.</text>
</comment>
<dbReference type="RefSeq" id="WP_378209480.1">
    <property type="nucleotide sequence ID" value="NZ_JBHLZP010000300.1"/>
</dbReference>
<dbReference type="InterPro" id="IPR011042">
    <property type="entry name" value="6-blade_b-propeller_TolB-like"/>
</dbReference>
<evidence type="ECO:0000259" key="2">
    <source>
        <dbReference type="Pfam" id="PF00326"/>
    </source>
</evidence>
<keyword evidence="1" id="KW-0378">Hydrolase</keyword>
<proteinExistence type="predicted"/>
<dbReference type="SUPFAM" id="SSF69304">
    <property type="entry name" value="Tricorn protease N-terminal domain"/>
    <property type="match status" value="1"/>
</dbReference>
<dbReference type="SUPFAM" id="SSF53474">
    <property type="entry name" value="alpha/beta-Hydrolases"/>
    <property type="match status" value="1"/>
</dbReference>
<dbReference type="Gene3D" id="3.40.50.1820">
    <property type="entry name" value="alpha/beta hydrolase"/>
    <property type="match status" value="1"/>
</dbReference>